<keyword evidence="2" id="KW-1185">Reference proteome</keyword>
<sequence>MGLRARVVLEDKRRNDKTSGLLLWRREDWREIPLWGSAQAARDNRIRKVDSAAKRTRWEAGFRKLGDLTIEGGDAIVDWVHRKFNGGEHRLAEKAFSKMIEQVTCIDEVQLKEEDKVEIYYEAREILGKVWEWTIKGEEKLQEHPAPEDGARCKLYTDSERTADFCKTERRPESGIVYKPVELIKWRAGRNKAMQARANRFTEGPQELAKTKWVKGSPFFLASNGQIRRTLTRNEEVVVERIGKWRGVAEVCADNQRRWSRIWRGGRARKTSNG</sequence>
<evidence type="ECO:0000313" key="2">
    <source>
        <dbReference type="Proteomes" id="UP001633002"/>
    </source>
</evidence>
<gene>
    <name evidence="1" type="ORF">R1sor_009797</name>
</gene>
<protein>
    <submittedName>
        <fullName evidence="1">Uncharacterized protein</fullName>
    </submittedName>
</protein>
<name>A0ABD3HXW9_9MARC</name>
<reference evidence="1 2" key="1">
    <citation type="submission" date="2024-09" db="EMBL/GenBank/DDBJ databases">
        <title>Chromosome-scale assembly of Riccia sorocarpa.</title>
        <authorList>
            <person name="Paukszto L."/>
        </authorList>
    </citation>
    <scope>NUCLEOTIDE SEQUENCE [LARGE SCALE GENOMIC DNA]</scope>
    <source>
        <strain evidence="1">LP-2024</strain>
        <tissue evidence="1">Aerial parts of the thallus</tissue>
    </source>
</reference>
<accession>A0ABD3HXW9</accession>
<comment type="caution">
    <text evidence="1">The sequence shown here is derived from an EMBL/GenBank/DDBJ whole genome shotgun (WGS) entry which is preliminary data.</text>
</comment>
<dbReference type="AlphaFoldDB" id="A0ABD3HXW9"/>
<organism evidence="1 2">
    <name type="scientific">Riccia sorocarpa</name>
    <dbReference type="NCBI Taxonomy" id="122646"/>
    <lineage>
        <taxon>Eukaryota</taxon>
        <taxon>Viridiplantae</taxon>
        <taxon>Streptophyta</taxon>
        <taxon>Embryophyta</taxon>
        <taxon>Marchantiophyta</taxon>
        <taxon>Marchantiopsida</taxon>
        <taxon>Marchantiidae</taxon>
        <taxon>Marchantiales</taxon>
        <taxon>Ricciaceae</taxon>
        <taxon>Riccia</taxon>
    </lineage>
</organism>
<evidence type="ECO:0000313" key="1">
    <source>
        <dbReference type="EMBL" id="KAL3695721.1"/>
    </source>
</evidence>
<dbReference type="EMBL" id="JBJQOH010000002">
    <property type="protein sequence ID" value="KAL3695721.1"/>
    <property type="molecule type" value="Genomic_DNA"/>
</dbReference>
<proteinExistence type="predicted"/>
<dbReference type="Proteomes" id="UP001633002">
    <property type="component" value="Unassembled WGS sequence"/>
</dbReference>